<proteinExistence type="predicted"/>
<dbReference type="RefSeq" id="WP_137621357.1">
    <property type="nucleotide sequence ID" value="NZ_NXLZ01000023.1"/>
</dbReference>
<keyword evidence="2" id="KW-1185">Reference proteome</keyword>
<dbReference type="OrthoDB" id="5361031at2"/>
<organism evidence="1 2">
    <name type="scientific">Campylobacter estrildidarum</name>
    <dbReference type="NCBI Taxonomy" id="2510189"/>
    <lineage>
        <taxon>Bacteria</taxon>
        <taxon>Pseudomonadati</taxon>
        <taxon>Campylobacterota</taxon>
        <taxon>Epsilonproteobacteria</taxon>
        <taxon>Campylobacterales</taxon>
        <taxon>Campylobacteraceae</taxon>
        <taxon>Campylobacter</taxon>
    </lineage>
</organism>
<evidence type="ECO:0000313" key="2">
    <source>
        <dbReference type="Proteomes" id="UP000308838"/>
    </source>
</evidence>
<sequence>MKAKFIFKGFLECEHCHLVFAVSNGFHLQTCTAEVGQSVTLKGMCPACDNEIKATFKVEKITRELSKTYTMRC</sequence>
<dbReference type="Proteomes" id="UP000308838">
    <property type="component" value="Unassembled WGS sequence"/>
</dbReference>
<dbReference type="EMBL" id="NXLZ01000023">
    <property type="protein sequence ID" value="TKX28177.1"/>
    <property type="molecule type" value="Genomic_DNA"/>
</dbReference>
<comment type="caution">
    <text evidence="1">The sequence shown here is derived from an EMBL/GenBank/DDBJ whole genome shotgun (WGS) entry which is preliminary data.</text>
</comment>
<accession>A0A4U7BJN6</accession>
<evidence type="ECO:0000313" key="1">
    <source>
        <dbReference type="EMBL" id="TKX28177.1"/>
    </source>
</evidence>
<name>A0A4U7BJN6_9BACT</name>
<gene>
    <name evidence="1" type="ORF">CQA69_08550</name>
</gene>
<protein>
    <submittedName>
        <fullName evidence="1">Uncharacterized protein</fullName>
    </submittedName>
</protein>
<reference evidence="1 2" key="1">
    <citation type="submission" date="2018-05" db="EMBL/GenBank/DDBJ databases">
        <title>Novel Campyloabacter and Helicobacter Species and Strains.</title>
        <authorList>
            <person name="Mannion A.J."/>
            <person name="Shen Z."/>
            <person name="Fox J.G."/>
        </authorList>
    </citation>
    <scope>NUCLEOTIDE SEQUENCE [LARGE SCALE GENOMIC DNA]</scope>
    <source>
        <strain evidence="2">MIT17-664</strain>
    </source>
</reference>
<dbReference type="AlphaFoldDB" id="A0A4U7BJN6"/>